<proteinExistence type="predicted"/>
<evidence type="ECO:0000313" key="2">
    <source>
        <dbReference type="Proteomes" id="UP001164539"/>
    </source>
</evidence>
<keyword evidence="2" id="KW-1185">Reference proteome</keyword>
<accession>A0ACC1WSE0</accession>
<comment type="caution">
    <text evidence="1">The sequence shown here is derived from an EMBL/GenBank/DDBJ whole genome shotgun (WGS) entry which is preliminary data.</text>
</comment>
<organism evidence="1 2">
    <name type="scientific">Melia azedarach</name>
    <name type="common">Chinaberry tree</name>
    <dbReference type="NCBI Taxonomy" id="155640"/>
    <lineage>
        <taxon>Eukaryota</taxon>
        <taxon>Viridiplantae</taxon>
        <taxon>Streptophyta</taxon>
        <taxon>Embryophyta</taxon>
        <taxon>Tracheophyta</taxon>
        <taxon>Spermatophyta</taxon>
        <taxon>Magnoliopsida</taxon>
        <taxon>eudicotyledons</taxon>
        <taxon>Gunneridae</taxon>
        <taxon>Pentapetalae</taxon>
        <taxon>rosids</taxon>
        <taxon>malvids</taxon>
        <taxon>Sapindales</taxon>
        <taxon>Meliaceae</taxon>
        <taxon>Melia</taxon>
    </lineage>
</organism>
<name>A0ACC1WSE0_MELAZ</name>
<evidence type="ECO:0000313" key="1">
    <source>
        <dbReference type="EMBL" id="KAJ4701804.1"/>
    </source>
</evidence>
<dbReference type="Proteomes" id="UP001164539">
    <property type="component" value="Chromosome 14"/>
</dbReference>
<reference evidence="1 2" key="1">
    <citation type="journal article" date="2023" name="Science">
        <title>Complex scaffold remodeling in plant triterpene biosynthesis.</title>
        <authorList>
            <person name="De La Pena R."/>
            <person name="Hodgson H."/>
            <person name="Liu J.C."/>
            <person name="Stephenson M.J."/>
            <person name="Martin A.C."/>
            <person name="Owen C."/>
            <person name="Harkess A."/>
            <person name="Leebens-Mack J."/>
            <person name="Jimenez L.E."/>
            <person name="Osbourn A."/>
            <person name="Sattely E.S."/>
        </authorList>
    </citation>
    <scope>NUCLEOTIDE SEQUENCE [LARGE SCALE GENOMIC DNA]</scope>
    <source>
        <strain evidence="2">cv. JPN11</strain>
        <tissue evidence="1">Leaf</tissue>
    </source>
</reference>
<gene>
    <name evidence="1" type="ORF">OWV82_024987</name>
</gene>
<protein>
    <submittedName>
        <fullName evidence="1">Ternary complex factor MIP1, leucine-zipper</fullName>
    </submittedName>
</protein>
<dbReference type="EMBL" id="CM051407">
    <property type="protein sequence ID" value="KAJ4701804.1"/>
    <property type="molecule type" value="Genomic_DNA"/>
</dbReference>
<sequence>MNTRVRTTLHSMKAPPKQEKEKVEMRGSRVADARKVTTNRRAYNRERKMALQQDVDKLKKKLRHEENVHRALERAFNRPLGALPRLPPYLPPSTKELLAEVAVLEEEVVRLEEQVVHFRQDLYQEAVYISSSKRNMESSTDLCDPCHNNTNSKEEQSKFVARNMGGSTTSAIRQLASLSADGRGKENQLCSNSMKKKGSSAHKIQAIRTPVKRPPNDCKSTEKHLDPQKLQLECRERDPENADARNISVSDERLPGDDGPNKISEDIVRCLSSILLRMSSVKSKGAAENVSFLSTLESQESNEETEFRDPYGICSQFGKRDIGPYKHLFAIEADSININRTSSSMFLVHRLKILLGKLASVNLQNLSHQEKLAFWINIYNSCMMNAFLEHGIPESPEMVVALMRKATIKVGGHLLNAITIEHFILRLPYHSKYSFSKGLKNDEMTARCIFGLELSEPLVTFALSCGSWSSPAVRVYTASQVENELEVAKREYLQAAVGISSEKFAIPKLLDWYLLDFSKDFESLLDWVCLQLPCELGKKAIKCLERGKSEPFSQFVQVMPYEFSFRYLLYT</sequence>